<organism evidence="2 3">
    <name type="scientific">Cryptosporangium phraense</name>
    <dbReference type="NCBI Taxonomy" id="2593070"/>
    <lineage>
        <taxon>Bacteria</taxon>
        <taxon>Bacillati</taxon>
        <taxon>Actinomycetota</taxon>
        <taxon>Actinomycetes</taxon>
        <taxon>Cryptosporangiales</taxon>
        <taxon>Cryptosporangiaceae</taxon>
        <taxon>Cryptosporangium</taxon>
    </lineage>
</organism>
<feature type="transmembrane region" description="Helical" evidence="1">
    <location>
        <begin position="36"/>
        <end position="54"/>
    </location>
</feature>
<gene>
    <name evidence="2" type="ORF">FL583_07985</name>
</gene>
<accession>A0A545AWE9</accession>
<dbReference type="Proteomes" id="UP000317982">
    <property type="component" value="Unassembled WGS sequence"/>
</dbReference>
<feature type="transmembrane region" description="Helical" evidence="1">
    <location>
        <begin position="12"/>
        <end position="30"/>
    </location>
</feature>
<dbReference type="EMBL" id="VIRS01000004">
    <property type="protein sequence ID" value="TQS45654.1"/>
    <property type="molecule type" value="Genomic_DNA"/>
</dbReference>
<evidence type="ECO:0000313" key="2">
    <source>
        <dbReference type="EMBL" id="TQS45654.1"/>
    </source>
</evidence>
<dbReference type="OrthoDB" id="5191668at2"/>
<keyword evidence="1" id="KW-0472">Membrane</keyword>
<name>A0A545AWE9_9ACTN</name>
<feature type="transmembrane region" description="Helical" evidence="1">
    <location>
        <begin position="61"/>
        <end position="79"/>
    </location>
</feature>
<keyword evidence="3" id="KW-1185">Reference proteome</keyword>
<proteinExistence type="predicted"/>
<dbReference type="InParanoid" id="A0A545AWE9"/>
<keyword evidence="1" id="KW-1133">Transmembrane helix</keyword>
<sequence length="188" mass="19789">MTGQGFAREARAGVFTLVCLGLSIALHSWVSRDLPSTTAIFAGAGLVLVVAFGLAGRERRYPFILTTMLTAQAALHVLFEVLPHAGHHGEVPVTLGGLPSVTMVLAHLAAGLSAAAWLRGGETAVWRIGRRLARGAGPLRLLWTLVRALVLPTRPSALVDGAEQPVVRPIPGWQLSVIRRGPPALPAA</sequence>
<comment type="caution">
    <text evidence="2">The sequence shown here is derived from an EMBL/GenBank/DDBJ whole genome shotgun (WGS) entry which is preliminary data.</text>
</comment>
<dbReference type="AlphaFoldDB" id="A0A545AWE9"/>
<evidence type="ECO:0000256" key="1">
    <source>
        <dbReference type="SAM" id="Phobius"/>
    </source>
</evidence>
<feature type="transmembrane region" description="Helical" evidence="1">
    <location>
        <begin position="99"/>
        <end position="118"/>
    </location>
</feature>
<reference evidence="2 3" key="1">
    <citation type="submission" date="2019-07" db="EMBL/GenBank/DDBJ databases">
        <title>Cryptosporangium phraense sp. nov., isolated from plant litter.</title>
        <authorList>
            <person name="Suriyachadkun C."/>
        </authorList>
    </citation>
    <scope>NUCLEOTIDE SEQUENCE [LARGE SCALE GENOMIC DNA]</scope>
    <source>
        <strain evidence="2 3">A-T 5661</strain>
    </source>
</reference>
<dbReference type="RefSeq" id="WP_142703859.1">
    <property type="nucleotide sequence ID" value="NZ_VIRS01000004.1"/>
</dbReference>
<evidence type="ECO:0000313" key="3">
    <source>
        <dbReference type="Proteomes" id="UP000317982"/>
    </source>
</evidence>
<protein>
    <submittedName>
        <fullName evidence="2">Uncharacterized protein</fullName>
    </submittedName>
</protein>
<keyword evidence="1" id="KW-0812">Transmembrane</keyword>